<dbReference type="AlphaFoldDB" id="A0A3L6LHZ6"/>
<reference evidence="2 3" key="1">
    <citation type="submission" date="2018-09" db="EMBL/GenBank/DDBJ databases">
        <title>whole genome sequence of T. equiperdum IVM-t1 strain.</title>
        <authorList>
            <person name="Suganuma K."/>
        </authorList>
    </citation>
    <scope>NUCLEOTIDE SEQUENCE [LARGE SCALE GENOMIC DNA]</scope>
    <source>
        <strain evidence="2 3">IVM-t1</strain>
    </source>
</reference>
<gene>
    <name evidence="2" type="ORF">DPX39_010047500</name>
</gene>
<evidence type="ECO:0000256" key="1">
    <source>
        <dbReference type="SAM" id="Phobius"/>
    </source>
</evidence>
<evidence type="ECO:0000313" key="3">
    <source>
        <dbReference type="Proteomes" id="UP000266743"/>
    </source>
</evidence>
<accession>A0A3L6LHZ6</accession>
<proteinExistence type="predicted"/>
<evidence type="ECO:0000313" key="2">
    <source>
        <dbReference type="EMBL" id="RHW74240.1"/>
    </source>
</evidence>
<organism evidence="2 3">
    <name type="scientific">Trypanosoma brucei equiperdum</name>
    <dbReference type="NCBI Taxonomy" id="630700"/>
    <lineage>
        <taxon>Eukaryota</taxon>
        <taxon>Discoba</taxon>
        <taxon>Euglenozoa</taxon>
        <taxon>Kinetoplastea</taxon>
        <taxon>Metakinetoplastina</taxon>
        <taxon>Trypanosomatida</taxon>
        <taxon>Trypanosomatidae</taxon>
        <taxon>Trypanosoma</taxon>
    </lineage>
</organism>
<dbReference type="Proteomes" id="UP000266743">
    <property type="component" value="Chromosome 1"/>
</dbReference>
<keyword evidence="1" id="KW-0472">Membrane</keyword>
<name>A0A3L6LHZ6_9TRYP</name>
<protein>
    <submittedName>
        <fullName evidence="2">Uncharacterized protein</fullName>
    </submittedName>
</protein>
<keyword evidence="1" id="KW-1133">Transmembrane helix</keyword>
<dbReference type="EMBL" id="QSBY01000001">
    <property type="protein sequence ID" value="RHW74240.1"/>
    <property type="molecule type" value="Genomic_DNA"/>
</dbReference>
<keyword evidence="1" id="KW-0812">Transmembrane</keyword>
<feature type="transmembrane region" description="Helical" evidence="1">
    <location>
        <begin position="14"/>
        <end position="31"/>
    </location>
</feature>
<sequence length="35" mass="3793">MGQSASTHLFGSNLIRFAIGVVCLWPLWGGMEASR</sequence>
<comment type="caution">
    <text evidence="2">The sequence shown here is derived from an EMBL/GenBank/DDBJ whole genome shotgun (WGS) entry which is preliminary data.</text>
</comment>